<name>A0A5C6W5Y1_9BACI</name>
<evidence type="ECO:0000313" key="2">
    <source>
        <dbReference type="EMBL" id="TXC92814.1"/>
    </source>
</evidence>
<reference evidence="2 3" key="1">
    <citation type="journal article" date="2005" name="Int. J. Syst. Evol. Microbiol.">
        <title>Bacillus litoralis sp. nov., isolated from a tidal flat of the Yellow Sea in Korea.</title>
        <authorList>
            <person name="Yoon J.H."/>
            <person name="Oh T.K."/>
        </authorList>
    </citation>
    <scope>NUCLEOTIDE SEQUENCE [LARGE SCALE GENOMIC DNA]</scope>
    <source>
        <strain evidence="2 3">SW-211</strain>
    </source>
</reference>
<accession>A0A5C6W5Y1</accession>
<dbReference type="AlphaFoldDB" id="A0A5C6W5Y1"/>
<protein>
    <submittedName>
        <fullName evidence="2">GNAT family N-acetyltransferase</fullName>
    </submittedName>
</protein>
<dbReference type="Pfam" id="PF13527">
    <property type="entry name" value="Acetyltransf_9"/>
    <property type="match status" value="1"/>
</dbReference>
<dbReference type="InterPro" id="IPR000182">
    <property type="entry name" value="GNAT_dom"/>
</dbReference>
<dbReference type="InterPro" id="IPR016181">
    <property type="entry name" value="Acyl_CoA_acyltransferase"/>
</dbReference>
<comment type="caution">
    <text evidence="2">The sequence shown here is derived from an EMBL/GenBank/DDBJ whole genome shotgun (WGS) entry which is preliminary data.</text>
</comment>
<dbReference type="SUPFAM" id="SSF55729">
    <property type="entry name" value="Acyl-CoA N-acyltransferases (Nat)"/>
    <property type="match status" value="1"/>
</dbReference>
<dbReference type="OrthoDB" id="9804948at2"/>
<keyword evidence="3" id="KW-1185">Reference proteome</keyword>
<dbReference type="Proteomes" id="UP000321363">
    <property type="component" value="Unassembled WGS sequence"/>
</dbReference>
<keyword evidence="2" id="KW-0808">Transferase</keyword>
<gene>
    <name evidence="2" type="ORF">FS935_01025</name>
</gene>
<dbReference type="EMBL" id="VOQF01000001">
    <property type="protein sequence ID" value="TXC92814.1"/>
    <property type="molecule type" value="Genomic_DNA"/>
</dbReference>
<dbReference type="GO" id="GO:0016747">
    <property type="term" value="F:acyltransferase activity, transferring groups other than amino-acyl groups"/>
    <property type="evidence" value="ECO:0007669"/>
    <property type="project" value="InterPro"/>
</dbReference>
<evidence type="ECO:0000259" key="1">
    <source>
        <dbReference type="PROSITE" id="PS51186"/>
    </source>
</evidence>
<dbReference type="CDD" id="cd04301">
    <property type="entry name" value="NAT_SF"/>
    <property type="match status" value="1"/>
</dbReference>
<proteinExistence type="predicted"/>
<sequence length="292" mass="33800">MNSPELVIGYQNDDKLRFSFNELATSIFGIQFEDWYQMGYWDHRYVPHSYVVDNNVVANVSVNLIDVIVEGIEVKAIQLGTVMTHPDFRNKGLSAKLMNEVLSRYEGQYDFMYLFANNTVLDFYPKFGFGRCYESIFTTTIRSGNTNYSITKLDGTLKQDREFVHTYAKQKKNLSTRFATFNADSLLMFYCINVFTNDLYYIKELDAIIVAKFEEEQLHLFDCLSKEECSLNEVGGALLRKEEGTIIFHFTPELNEADYQIDAYEGDDVLFVLSKMEKSLPLQFKHPLTSKA</sequence>
<organism evidence="2 3">
    <name type="scientific">Metabacillus litoralis</name>
    <dbReference type="NCBI Taxonomy" id="152268"/>
    <lineage>
        <taxon>Bacteria</taxon>
        <taxon>Bacillati</taxon>
        <taxon>Bacillota</taxon>
        <taxon>Bacilli</taxon>
        <taxon>Bacillales</taxon>
        <taxon>Bacillaceae</taxon>
        <taxon>Metabacillus</taxon>
    </lineage>
</organism>
<feature type="domain" description="N-acetyltransferase" evidence="1">
    <location>
        <begin position="14"/>
        <end position="148"/>
    </location>
</feature>
<dbReference type="Gene3D" id="3.40.630.30">
    <property type="match status" value="1"/>
</dbReference>
<dbReference type="RefSeq" id="WP_146945675.1">
    <property type="nucleotide sequence ID" value="NZ_VOQF01000001.1"/>
</dbReference>
<dbReference type="PROSITE" id="PS51186">
    <property type="entry name" value="GNAT"/>
    <property type="match status" value="1"/>
</dbReference>
<evidence type="ECO:0000313" key="3">
    <source>
        <dbReference type="Proteomes" id="UP000321363"/>
    </source>
</evidence>